<evidence type="ECO:0000256" key="9">
    <source>
        <dbReference type="ARBA" id="ARBA00058225"/>
    </source>
</evidence>
<dbReference type="SUPFAM" id="SSF56112">
    <property type="entry name" value="Protein kinase-like (PK-like)"/>
    <property type="match status" value="1"/>
</dbReference>
<evidence type="ECO:0000259" key="12">
    <source>
        <dbReference type="PROSITE" id="PS50816"/>
    </source>
</evidence>
<evidence type="ECO:0000256" key="6">
    <source>
        <dbReference type="ARBA" id="ARBA00022777"/>
    </source>
</evidence>
<dbReference type="InterPro" id="IPR011009">
    <property type="entry name" value="Kinase-like_dom_sf"/>
</dbReference>
<evidence type="ECO:0000259" key="11">
    <source>
        <dbReference type="PROSITE" id="PS50011"/>
    </source>
</evidence>
<dbReference type="PANTHER" id="PTHR43895">
    <property type="entry name" value="CALCIUM/CALMODULIN-DEPENDENT PROTEIN KINASE KINASE-RELATED"/>
    <property type="match status" value="1"/>
</dbReference>
<dbReference type="EMBL" id="LR862151">
    <property type="protein sequence ID" value="CAD1833074.1"/>
    <property type="molecule type" value="Genomic_DNA"/>
</dbReference>
<evidence type="ECO:0000256" key="10">
    <source>
        <dbReference type="SAM" id="MobiDB-lite"/>
    </source>
</evidence>
<dbReference type="SMART" id="SM00220">
    <property type="entry name" value="S_TKc"/>
    <property type="match status" value="1"/>
</dbReference>
<evidence type="ECO:0000256" key="3">
    <source>
        <dbReference type="ARBA" id="ARBA00022527"/>
    </source>
</evidence>
<dbReference type="InterPro" id="IPR018451">
    <property type="entry name" value="NAF/FISL_domain"/>
</dbReference>
<proteinExistence type="inferred from homology"/>
<keyword evidence="8" id="KW-0464">Manganese</keyword>
<dbReference type="Pfam" id="PF00069">
    <property type="entry name" value="Pkinase"/>
    <property type="match status" value="1"/>
</dbReference>
<dbReference type="EC" id="2.7.11.1" evidence="2"/>
<comment type="function">
    <text evidence="9">CIPK serine-threonine protein kinases interact with CBL proteins. Binding of a CBL protein to the regulatory NAF domain of CIPK protein lead to the activation of the kinase in a calcium-dependent manner.</text>
</comment>
<dbReference type="Pfam" id="PF03822">
    <property type="entry name" value="NAF"/>
    <property type="match status" value="1"/>
</dbReference>
<dbReference type="InterPro" id="IPR008271">
    <property type="entry name" value="Ser/Thr_kinase_AS"/>
</dbReference>
<comment type="similarity">
    <text evidence="1">Belongs to the protein kinase superfamily. CAMK Ser/Thr protein kinase family. SNF1 subfamily.</text>
</comment>
<dbReference type="GO" id="GO:0004674">
    <property type="term" value="F:protein serine/threonine kinase activity"/>
    <property type="evidence" value="ECO:0007669"/>
    <property type="project" value="UniProtKB-KW"/>
</dbReference>
<dbReference type="PROSITE" id="PS50816">
    <property type="entry name" value="NAF"/>
    <property type="match status" value="1"/>
</dbReference>
<evidence type="ECO:0000256" key="7">
    <source>
        <dbReference type="ARBA" id="ARBA00022840"/>
    </source>
</evidence>
<reference evidence="13" key="1">
    <citation type="submission" date="2020-07" db="EMBL/GenBank/DDBJ databases">
        <authorList>
            <person name="Lin J."/>
        </authorList>
    </citation>
    <scope>NUCLEOTIDE SEQUENCE</scope>
</reference>
<keyword evidence="3" id="KW-0723">Serine/threonine-protein kinase</keyword>
<evidence type="ECO:0000313" key="13">
    <source>
        <dbReference type="EMBL" id="CAD1833074.1"/>
    </source>
</evidence>
<sequence>MTTQAPAPAPDYGCGAGKVSSSALRARPGPRARRHGQGLPRPRPQLGLSVALKSIPKSRPQGGGGGGGGDGDGGASPAAILREISSLRRLRHPHVARLHGVLASRSRIYLALELARGGNLLSRLESRGPGPGGEQQQQEELARRYFRQLISAVGYAHSRGVFHRDLKPENLLLDERGDLKVTDFGLSAQTAHLRPDDALLHTLCGTPAYVAPEILSKQGYDGAKVDIWSCGVVLFSLNAGYLPFNHPNLITMYKKICRAQYRCPKWTSPDLRHLLSRILDPDPDTRITLDGIVAHPWFARGLDVGRWTAVMRLGDGDDDDDDGKDQMDREGRALNAFDIISLAPGCDLSGLFGAARDRDRFVWAGPAEPVLDRAEQVARAEGWRARRLGKKGLGGVLLQGQNGNFVARVEVYQIAPGTSMVQVVTGTGLRTGGLGKRG</sequence>
<keyword evidence="5" id="KW-0547">Nucleotide-binding</keyword>
<dbReference type="PROSITE" id="PS00108">
    <property type="entry name" value="PROTEIN_KINASE_ST"/>
    <property type="match status" value="1"/>
</dbReference>
<dbReference type="PROSITE" id="PS50011">
    <property type="entry name" value="PROTEIN_KINASE_DOM"/>
    <property type="match status" value="1"/>
</dbReference>
<gene>
    <name evidence="13" type="ORF">CB5_LOCUS16285</name>
</gene>
<dbReference type="Gene3D" id="1.10.510.10">
    <property type="entry name" value="Transferase(Phosphotransferase) domain 1"/>
    <property type="match status" value="1"/>
</dbReference>
<evidence type="ECO:0000256" key="2">
    <source>
        <dbReference type="ARBA" id="ARBA00012513"/>
    </source>
</evidence>
<keyword evidence="7" id="KW-0067">ATP-binding</keyword>
<dbReference type="CDD" id="cd12195">
    <property type="entry name" value="CIPK_C"/>
    <property type="match status" value="1"/>
</dbReference>
<dbReference type="PANTHER" id="PTHR43895:SF151">
    <property type="entry name" value="CBL-INTERACTING SERINE_THREONINE-PROTEIN KINASE 11"/>
    <property type="match status" value="1"/>
</dbReference>
<evidence type="ECO:0000256" key="5">
    <source>
        <dbReference type="ARBA" id="ARBA00022741"/>
    </source>
</evidence>
<evidence type="ECO:0000256" key="1">
    <source>
        <dbReference type="ARBA" id="ARBA00006234"/>
    </source>
</evidence>
<protein>
    <recommendedName>
        <fullName evidence="2">non-specific serine/threonine protein kinase</fullName>
        <ecNumber evidence="2">2.7.11.1</ecNumber>
    </recommendedName>
</protein>
<keyword evidence="6" id="KW-0418">Kinase</keyword>
<feature type="domain" description="NAF" evidence="12">
    <location>
        <begin position="329"/>
        <end position="353"/>
    </location>
</feature>
<evidence type="ECO:0000256" key="8">
    <source>
        <dbReference type="ARBA" id="ARBA00023211"/>
    </source>
</evidence>
<dbReference type="AlphaFoldDB" id="A0A6V7PQC8"/>
<feature type="domain" description="Protein kinase" evidence="11">
    <location>
        <begin position="6"/>
        <end position="298"/>
    </location>
</feature>
<feature type="region of interest" description="Disordered" evidence="10">
    <location>
        <begin position="1"/>
        <end position="77"/>
    </location>
</feature>
<feature type="compositionally biased region" description="Gly residues" evidence="10">
    <location>
        <begin position="61"/>
        <end position="74"/>
    </location>
</feature>
<dbReference type="InterPro" id="IPR004041">
    <property type="entry name" value="NAF_dom"/>
</dbReference>
<keyword evidence="4" id="KW-0808">Transferase</keyword>
<dbReference type="GO" id="GO:0007165">
    <property type="term" value="P:signal transduction"/>
    <property type="evidence" value="ECO:0007669"/>
    <property type="project" value="InterPro"/>
</dbReference>
<name>A0A6V7PQC8_ANACO</name>
<dbReference type="GO" id="GO:0005524">
    <property type="term" value="F:ATP binding"/>
    <property type="evidence" value="ECO:0007669"/>
    <property type="project" value="UniProtKB-KW"/>
</dbReference>
<dbReference type="FunFam" id="1.10.510.10:FF:000571">
    <property type="entry name" value="Maternal embryonic leucine zipper kinase"/>
    <property type="match status" value="1"/>
</dbReference>
<organism evidence="13">
    <name type="scientific">Ananas comosus var. bracteatus</name>
    <name type="common">red pineapple</name>
    <dbReference type="NCBI Taxonomy" id="296719"/>
    <lineage>
        <taxon>Eukaryota</taxon>
        <taxon>Viridiplantae</taxon>
        <taxon>Streptophyta</taxon>
        <taxon>Embryophyta</taxon>
        <taxon>Tracheophyta</taxon>
        <taxon>Spermatophyta</taxon>
        <taxon>Magnoliopsida</taxon>
        <taxon>Liliopsida</taxon>
        <taxon>Poales</taxon>
        <taxon>Bromeliaceae</taxon>
        <taxon>Bromelioideae</taxon>
        <taxon>Ananas</taxon>
    </lineage>
</organism>
<accession>A0A6V7PQC8</accession>
<dbReference type="InterPro" id="IPR000719">
    <property type="entry name" value="Prot_kinase_dom"/>
</dbReference>
<dbReference type="Gene3D" id="3.30.310.80">
    <property type="entry name" value="Kinase associated domain 1, KA1"/>
    <property type="match status" value="1"/>
</dbReference>
<evidence type="ECO:0000256" key="4">
    <source>
        <dbReference type="ARBA" id="ARBA00022679"/>
    </source>
</evidence>